<dbReference type="InterPro" id="IPR013098">
    <property type="entry name" value="Ig_I-set"/>
</dbReference>
<sequence length="202" mass="22880">YLNGQPLISNERISSKFNFGYISLVIVDLQESDNGVYMVKAINGANEATSTSSIHVNTRKSITIEPKKHPSPSEVEETTTSKIRKHTREENVYSPTATAVDIRQIRPYFKKHFQNLIETSSGDMIRFEALIEPNDDPYLEVYILKDEQIIQPSSKIQILYNRGLISICINDLTKQDCGLYKCLVKNSLGQAETIGELRVKEP</sequence>
<dbReference type="SUPFAM" id="SSF48726">
    <property type="entry name" value="Immunoglobulin"/>
    <property type="match status" value="2"/>
</dbReference>
<feature type="region of interest" description="Disordered" evidence="1">
    <location>
        <begin position="61"/>
        <end position="82"/>
    </location>
</feature>
<dbReference type="CDD" id="cd00096">
    <property type="entry name" value="Ig"/>
    <property type="match status" value="1"/>
</dbReference>
<dbReference type="Pfam" id="PF07679">
    <property type="entry name" value="I-set"/>
    <property type="match status" value="2"/>
</dbReference>
<organism evidence="3 4">
    <name type="scientific">Euroglyphus maynei</name>
    <name type="common">Mayne's house dust mite</name>
    <dbReference type="NCBI Taxonomy" id="6958"/>
    <lineage>
        <taxon>Eukaryota</taxon>
        <taxon>Metazoa</taxon>
        <taxon>Ecdysozoa</taxon>
        <taxon>Arthropoda</taxon>
        <taxon>Chelicerata</taxon>
        <taxon>Arachnida</taxon>
        <taxon>Acari</taxon>
        <taxon>Acariformes</taxon>
        <taxon>Sarcoptiformes</taxon>
        <taxon>Astigmata</taxon>
        <taxon>Psoroptidia</taxon>
        <taxon>Analgoidea</taxon>
        <taxon>Pyroglyphidae</taxon>
        <taxon>Pyroglyphinae</taxon>
        <taxon>Euroglyphus</taxon>
    </lineage>
</organism>
<feature type="domain" description="Immunoglobulin I-set" evidence="2">
    <location>
        <begin position="108"/>
        <end position="199"/>
    </location>
</feature>
<evidence type="ECO:0000256" key="1">
    <source>
        <dbReference type="SAM" id="MobiDB-lite"/>
    </source>
</evidence>
<feature type="non-terminal residue" evidence="3">
    <location>
        <position position="1"/>
    </location>
</feature>
<gene>
    <name evidence="3" type="ORF">BLA29_011149</name>
</gene>
<dbReference type="AlphaFoldDB" id="A0A1Y3B0H3"/>
<protein>
    <recommendedName>
        <fullName evidence="2">Immunoglobulin I-set domain-containing protein</fullName>
    </recommendedName>
</protein>
<reference evidence="3 4" key="1">
    <citation type="submission" date="2017-03" db="EMBL/GenBank/DDBJ databases">
        <title>Genome Survey of Euroglyphus maynei.</title>
        <authorList>
            <person name="Arlian L.G."/>
            <person name="Morgan M.S."/>
            <person name="Rider S.D."/>
        </authorList>
    </citation>
    <scope>NUCLEOTIDE SEQUENCE [LARGE SCALE GENOMIC DNA]</scope>
    <source>
        <strain evidence="3">Arlian Lab</strain>
        <tissue evidence="3">Whole body</tissue>
    </source>
</reference>
<proteinExistence type="predicted"/>
<dbReference type="InterPro" id="IPR036179">
    <property type="entry name" value="Ig-like_dom_sf"/>
</dbReference>
<dbReference type="Gene3D" id="2.60.40.10">
    <property type="entry name" value="Immunoglobulins"/>
    <property type="match status" value="2"/>
</dbReference>
<dbReference type="Proteomes" id="UP000194236">
    <property type="component" value="Unassembled WGS sequence"/>
</dbReference>
<dbReference type="EMBL" id="MUJZ01051044">
    <property type="protein sequence ID" value="OTF73564.1"/>
    <property type="molecule type" value="Genomic_DNA"/>
</dbReference>
<dbReference type="PANTHER" id="PTHR47633:SF4">
    <property type="entry name" value="MYOPALLADIN ISOFORM X1"/>
    <property type="match status" value="1"/>
</dbReference>
<evidence type="ECO:0000259" key="2">
    <source>
        <dbReference type="Pfam" id="PF07679"/>
    </source>
</evidence>
<evidence type="ECO:0000313" key="4">
    <source>
        <dbReference type="Proteomes" id="UP000194236"/>
    </source>
</evidence>
<dbReference type="InterPro" id="IPR013783">
    <property type="entry name" value="Ig-like_fold"/>
</dbReference>
<keyword evidence="4" id="KW-1185">Reference proteome</keyword>
<feature type="non-terminal residue" evidence="3">
    <location>
        <position position="202"/>
    </location>
</feature>
<comment type="caution">
    <text evidence="3">The sequence shown here is derived from an EMBL/GenBank/DDBJ whole genome shotgun (WGS) entry which is preliminary data.</text>
</comment>
<name>A0A1Y3B0H3_EURMA</name>
<evidence type="ECO:0000313" key="3">
    <source>
        <dbReference type="EMBL" id="OTF73564.1"/>
    </source>
</evidence>
<dbReference type="OrthoDB" id="10012075at2759"/>
<feature type="domain" description="Immunoglobulin I-set" evidence="2">
    <location>
        <begin position="3"/>
        <end position="56"/>
    </location>
</feature>
<accession>A0A1Y3B0H3</accession>
<dbReference type="PANTHER" id="PTHR47633">
    <property type="entry name" value="IMMUNOGLOBULIN"/>
    <property type="match status" value="1"/>
</dbReference>